<organism evidence="2 3">
    <name type="scientific">Megasphaera cerevisiae DSM 20462</name>
    <dbReference type="NCBI Taxonomy" id="1122219"/>
    <lineage>
        <taxon>Bacteria</taxon>
        <taxon>Bacillati</taxon>
        <taxon>Bacillota</taxon>
        <taxon>Negativicutes</taxon>
        <taxon>Veillonellales</taxon>
        <taxon>Veillonellaceae</taxon>
        <taxon>Megasphaera</taxon>
    </lineage>
</organism>
<gene>
    <name evidence="2" type="ORF">AB840_08060</name>
</gene>
<evidence type="ECO:0000313" key="2">
    <source>
        <dbReference type="EMBL" id="KMO86412.1"/>
    </source>
</evidence>
<keyword evidence="3" id="KW-1185">Reference proteome</keyword>
<accession>A0A0J6WX36</accession>
<dbReference type="AlphaFoldDB" id="A0A0J6WX36"/>
<feature type="coiled-coil region" evidence="1">
    <location>
        <begin position="3"/>
        <end position="30"/>
    </location>
</feature>
<dbReference type="Pfam" id="PF07374">
    <property type="entry name" value="DUF1492"/>
    <property type="match status" value="1"/>
</dbReference>
<dbReference type="RefSeq" id="WP_048514326.1">
    <property type="nucleotide sequence ID" value="NZ_FUXD01000012.1"/>
</dbReference>
<name>A0A0J6WX36_9FIRM</name>
<dbReference type="Proteomes" id="UP000036503">
    <property type="component" value="Unassembled WGS sequence"/>
</dbReference>
<protein>
    <recommendedName>
        <fullName evidence="4">DUF1492 domain-containing protein</fullName>
    </recommendedName>
</protein>
<evidence type="ECO:0000313" key="3">
    <source>
        <dbReference type="Proteomes" id="UP000036503"/>
    </source>
</evidence>
<dbReference type="EMBL" id="LEKT01000023">
    <property type="protein sequence ID" value="KMO86412.1"/>
    <property type="molecule type" value="Genomic_DNA"/>
</dbReference>
<dbReference type="InterPro" id="IPR010861">
    <property type="entry name" value="DUF1492"/>
</dbReference>
<proteinExistence type="predicted"/>
<dbReference type="PATRIC" id="fig|1122219.3.peg.1299"/>
<dbReference type="InParanoid" id="A0A0J6WX36"/>
<comment type="caution">
    <text evidence="2">The sequence shown here is derived from an EMBL/GenBank/DDBJ whole genome shotgun (WGS) entry which is preliminary data.</text>
</comment>
<reference evidence="2 3" key="1">
    <citation type="submission" date="2015-06" db="EMBL/GenBank/DDBJ databases">
        <title>Draft genome sequence of beer spoilage bacterium Megasphaera cerevisiae type strain 20462.</title>
        <authorList>
            <person name="Kutumbaka K."/>
            <person name="Pasmowitz J."/>
            <person name="Mategko J."/>
            <person name="Reyes D."/>
            <person name="Friedrich A."/>
            <person name="Han S."/>
            <person name="Martens-Habbena W."/>
            <person name="Neal-McKinney J."/>
            <person name="Janagama H.K."/>
            <person name="Nadala C."/>
            <person name="Samadpour M."/>
        </authorList>
    </citation>
    <scope>NUCLEOTIDE SEQUENCE [LARGE SCALE GENOMIC DNA]</scope>
    <source>
        <strain evidence="2 3">DSM 20462</strain>
    </source>
</reference>
<evidence type="ECO:0008006" key="4">
    <source>
        <dbReference type="Google" id="ProtNLM"/>
    </source>
</evidence>
<sequence>MTAKEYLNQLRTIDLRLRTMESELKKLRSDICNLRATDYSKDKISGGQPMDISDKVIRVIDEKDKITAEWNALLLLRNEARGYINTIQDYRVRHVLIERYIDCRAWDYILDSMNIRNSDGEYIEKYTLRQMYRYHSLGLKEIQEILDKKQGNVSKCH</sequence>
<dbReference type="OrthoDB" id="1625702at2"/>
<evidence type="ECO:0000256" key="1">
    <source>
        <dbReference type="SAM" id="Coils"/>
    </source>
</evidence>
<keyword evidence="1" id="KW-0175">Coiled coil</keyword>